<evidence type="ECO:0000259" key="4">
    <source>
        <dbReference type="PROSITE" id="PS01124"/>
    </source>
</evidence>
<sequence>MAPRTTPDAPAPAPTPAVSAIKPHLLRLSGSGADLDEGVVERGLERAGGIGEAADGPSRHVVVVHTGRSADLRWSLDGHPRRERFHRGQALVNPAGWASRPRWEQDAELLLVALEPAWLEKLATESDLPGPLELAPRFHLTDPFLGMLVERLVAEYERSQPADPLYAQSMLQALAAHLIRIAATRRPAGPAGGRGSGLAPKRLDQVIDHMNGALDGRLPLAELAAVAGVSPSHFTRAFRASTGQSPHQYLVRLRLERARRALLTTDTPIAVVAQLSGFADQSHLTRTMRLHTGLTPAALRAGRDR</sequence>
<name>A0AB39TFV6_9ACTN</name>
<dbReference type="RefSeq" id="WP_369182192.1">
    <property type="nucleotide sequence ID" value="NZ_CP163445.1"/>
</dbReference>
<dbReference type="InterPro" id="IPR050204">
    <property type="entry name" value="AraC_XylS_family_regulators"/>
</dbReference>
<dbReference type="SUPFAM" id="SSF46689">
    <property type="entry name" value="Homeodomain-like"/>
    <property type="match status" value="2"/>
</dbReference>
<dbReference type="PROSITE" id="PS01124">
    <property type="entry name" value="HTH_ARAC_FAMILY_2"/>
    <property type="match status" value="1"/>
</dbReference>
<dbReference type="EMBL" id="CP163445">
    <property type="protein sequence ID" value="XDQ77301.1"/>
    <property type="molecule type" value="Genomic_DNA"/>
</dbReference>
<dbReference type="GO" id="GO:0003700">
    <property type="term" value="F:DNA-binding transcription factor activity"/>
    <property type="evidence" value="ECO:0007669"/>
    <property type="project" value="InterPro"/>
</dbReference>
<dbReference type="SMART" id="SM00342">
    <property type="entry name" value="HTH_ARAC"/>
    <property type="match status" value="1"/>
</dbReference>
<dbReference type="InterPro" id="IPR009057">
    <property type="entry name" value="Homeodomain-like_sf"/>
</dbReference>
<dbReference type="AlphaFoldDB" id="A0AB39TFV6"/>
<accession>A0AB39TFV6</accession>
<organism evidence="5">
    <name type="scientific">Streptomyces sp. Y1</name>
    <dbReference type="NCBI Taxonomy" id="3238634"/>
    <lineage>
        <taxon>Bacteria</taxon>
        <taxon>Bacillati</taxon>
        <taxon>Actinomycetota</taxon>
        <taxon>Actinomycetes</taxon>
        <taxon>Kitasatosporales</taxon>
        <taxon>Streptomycetaceae</taxon>
        <taxon>Streptomyces</taxon>
    </lineage>
</organism>
<evidence type="ECO:0000256" key="1">
    <source>
        <dbReference type="ARBA" id="ARBA00023015"/>
    </source>
</evidence>
<dbReference type="Pfam" id="PF12833">
    <property type="entry name" value="HTH_18"/>
    <property type="match status" value="1"/>
</dbReference>
<keyword evidence="2" id="KW-0238">DNA-binding</keyword>
<feature type="domain" description="HTH araC/xylS-type" evidence="4">
    <location>
        <begin position="204"/>
        <end position="302"/>
    </location>
</feature>
<dbReference type="GO" id="GO:0043565">
    <property type="term" value="F:sequence-specific DNA binding"/>
    <property type="evidence" value="ECO:0007669"/>
    <property type="project" value="InterPro"/>
</dbReference>
<dbReference type="InterPro" id="IPR018060">
    <property type="entry name" value="HTH_AraC"/>
</dbReference>
<proteinExistence type="predicted"/>
<dbReference type="Gene3D" id="1.10.10.60">
    <property type="entry name" value="Homeodomain-like"/>
    <property type="match status" value="2"/>
</dbReference>
<evidence type="ECO:0000256" key="2">
    <source>
        <dbReference type="ARBA" id="ARBA00023125"/>
    </source>
</evidence>
<protein>
    <submittedName>
        <fullName evidence="5">Helix-turn-helix domain-containing protein</fullName>
    </submittedName>
</protein>
<keyword evidence="1" id="KW-0805">Transcription regulation</keyword>
<evidence type="ECO:0000313" key="5">
    <source>
        <dbReference type="EMBL" id="XDQ77301.1"/>
    </source>
</evidence>
<reference evidence="5" key="1">
    <citation type="submission" date="2024-07" db="EMBL/GenBank/DDBJ databases">
        <authorList>
            <person name="Yu S.T."/>
        </authorList>
    </citation>
    <scope>NUCLEOTIDE SEQUENCE</scope>
    <source>
        <strain evidence="5">Y1</strain>
    </source>
</reference>
<dbReference type="PANTHER" id="PTHR46796:SF6">
    <property type="entry name" value="ARAC SUBFAMILY"/>
    <property type="match status" value="1"/>
</dbReference>
<dbReference type="PANTHER" id="PTHR46796">
    <property type="entry name" value="HTH-TYPE TRANSCRIPTIONAL ACTIVATOR RHAS-RELATED"/>
    <property type="match status" value="1"/>
</dbReference>
<gene>
    <name evidence="5" type="ORF">AB2U05_01760</name>
</gene>
<keyword evidence="3" id="KW-0804">Transcription</keyword>
<evidence type="ECO:0000256" key="3">
    <source>
        <dbReference type="ARBA" id="ARBA00023163"/>
    </source>
</evidence>